<dbReference type="EMBL" id="ML208721">
    <property type="protein sequence ID" value="TFK60884.1"/>
    <property type="molecule type" value="Genomic_DNA"/>
</dbReference>
<gene>
    <name evidence="1" type="ORF">BDN72DRAFT_778851</name>
</gene>
<sequence length="142" mass="16131">MTPSTPSGSPFISRFQGLSLEDAYHKLDAEIDQLQERLCSLRTFRNTLPPISQIPTEILSRIFFHSQKDNTPAFPDDVDAKTRFFVSWVCRHWRSTALATPGLWTAISKKSRDVSIQVDFARKLLLRSRNLGLAINLCKPSP</sequence>
<reference evidence="1 2" key="1">
    <citation type="journal article" date="2019" name="Nat. Ecol. Evol.">
        <title>Megaphylogeny resolves global patterns of mushroom evolution.</title>
        <authorList>
            <person name="Varga T."/>
            <person name="Krizsan K."/>
            <person name="Foldi C."/>
            <person name="Dima B."/>
            <person name="Sanchez-Garcia M."/>
            <person name="Sanchez-Ramirez S."/>
            <person name="Szollosi G.J."/>
            <person name="Szarkandi J.G."/>
            <person name="Papp V."/>
            <person name="Albert L."/>
            <person name="Andreopoulos W."/>
            <person name="Angelini C."/>
            <person name="Antonin V."/>
            <person name="Barry K.W."/>
            <person name="Bougher N.L."/>
            <person name="Buchanan P."/>
            <person name="Buyck B."/>
            <person name="Bense V."/>
            <person name="Catcheside P."/>
            <person name="Chovatia M."/>
            <person name="Cooper J."/>
            <person name="Damon W."/>
            <person name="Desjardin D."/>
            <person name="Finy P."/>
            <person name="Geml J."/>
            <person name="Haridas S."/>
            <person name="Hughes K."/>
            <person name="Justo A."/>
            <person name="Karasinski D."/>
            <person name="Kautmanova I."/>
            <person name="Kiss B."/>
            <person name="Kocsube S."/>
            <person name="Kotiranta H."/>
            <person name="LaButti K.M."/>
            <person name="Lechner B.E."/>
            <person name="Liimatainen K."/>
            <person name="Lipzen A."/>
            <person name="Lukacs Z."/>
            <person name="Mihaltcheva S."/>
            <person name="Morgado L.N."/>
            <person name="Niskanen T."/>
            <person name="Noordeloos M.E."/>
            <person name="Ohm R.A."/>
            <person name="Ortiz-Santana B."/>
            <person name="Ovrebo C."/>
            <person name="Racz N."/>
            <person name="Riley R."/>
            <person name="Savchenko A."/>
            <person name="Shiryaev A."/>
            <person name="Soop K."/>
            <person name="Spirin V."/>
            <person name="Szebenyi C."/>
            <person name="Tomsovsky M."/>
            <person name="Tulloss R.E."/>
            <person name="Uehling J."/>
            <person name="Grigoriev I.V."/>
            <person name="Vagvolgyi C."/>
            <person name="Papp T."/>
            <person name="Martin F.M."/>
            <person name="Miettinen O."/>
            <person name="Hibbett D.S."/>
            <person name="Nagy L.G."/>
        </authorList>
    </citation>
    <scope>NUCLEOTIDE SEQUENCE [LARGE SCALE GENOMIC DNA]</scope>
    <source>
        <strain evidence="1 2">NL-1719</strain>
    </source>
</reference>
<organism evidence="1 2">
    <name type="scientific">Pluteus cervinus</name>
    <dbReference type="NCBI Taxonomy" id="181527"/>
    <lineage>
        <taxon>Eukaryota</taxon>
        <taxon>Fungi</taxon>
        <taxon>Dikarya</taxon>
        <taxon>Basidiomycota</taxon>
        <taxon>Agaricomycotina</taxon>
        <taxon>Agaricomycetes</taxon>
        <taxon>Agaricomycetidae</taxon>
        <taxon>Agaricales</taxon>
        <taxon>Pluteineae</taxon>
        <taxon>Pluteaceae</taxon>
        <taxon>Pluteus</taxon>
    </lineage>
</organism>
<protein>
    <submittedName>
        <fullName evidence="1">Uncharacterized protein</fullName>
    </submittedName>
</protein>
<accession>A0ACD3A677</accession>
<evidence type="ECO:0000313" key="2">
    <source>
        <dbReference type="Proteomes" id="UP000308600"/>
    </source>
</evidence>
<feature type="non-terminal residue" evidence="1">
    <location>
        <position position="142"/>
    </location>
</feature>
<dbReference type="Proteomes" id="UP000308600">
    <property type="component" value="Unassembled WGS sequence"/>
</dbReference>
<proteinExistence type="predicted"/>
<name>A0ACD3A677_9AGAR</name>
<keyword evidence="2" id="KW-1185">Reference proteome</keyword>
<evidence type="ECO:0000313" key="1">
    <source>
        <dbReference type="EMBL" id="TFK60884.1"/>
    </source>
</evidence>